<dbReference type="Gene3D" id="3.40.50.1950">
    <property type="entry name" value="Flavin prenyltransferase-like"/>
    <property type="match status" value="1"/>
</dbReference>
<dbReference type="InterPro" id="IPR005252">
    <property type="entry name" value="CoaBC"/>
</dbReference>
<sequence>MLLGVSGGIAAYKAAILLRRLKEWGADVRVVPTPASLEMVGATTWEALSGHPAHVHVPEAADEVAHVRTGAGADLFIVAPATANTIAKLAAGIADNMLTASALVATCPLIVAPAMHTQMWEHPATVANIETLRSRGVIFAGPVSGRLTGKDSGAGRMMEPEAIALLAIENLVSRGFSGATSSELAGMRVAISAGGTREPIDPVRFIGNRSSGRMGLELAKAAMSRGAAVTFVAANVAGAADELPGATIISVETARELAAAMENLAAQADVVVMAAAVSDYRVAASETKIKRSGALSLELEENPDILADLAHHRRRSGQVVVGFAAETGDGEHTALEYGIAKAQRKGADLLVINEVGRDTGFGEVETLVTIVDSIGNEIARAQGAKSEVTAAIADAIVEKLRGAR</sequence>
<keyword evidence="3" id="KW-0460">Magnesium</keyword>
<keyword evidence="1 3" id="KW-0210">Decarboxylase</keyword>
<comment type="pathway">
    <text evidence="3 4">Cofactor biosynthesis; coenzyme A biosynthesis; CoA from (R)-pantothenate: step 2/5.</text>
</comment>
<dbReference type="NCBIfam" id="TIGR00521">
    <property type="entry name" value="coaBC_dfp"/>
    <property type="match status" value="1"/>
</dbReference>
<dbReference type="SUPFAM" id="SSF102645">
    <property type="entry name" value="CoaB-like"/>
    <property type="match status" value="1"/>
</dbReference>
<keyword evidence="8" id="KW-1185">Reference proteome</keyword>
<dbReference type="PANTHER" id="PTHR14359:SF6">
    <property type="entry name" value="PHOSPHOPANTOTHENOYLCYSTEINE DECARBOXYLASE"/>
    <property type="match status" value="1"/>
</dbReference>
<comment type="catalytic activity">
    <reaction evidence="3 4">
        <text>N-[(R)-4-phosphopantothenoyl]-L-cysteine + H(+) = (R)-4'-phosphopantetheine + CO2</text>
        <dbReference type="Rhea" id="RHEA:16793"/>
        <dbReference type="ChEBI" id="CHEBI:15378"/>
        <dbReference type="ChEBI" id="CHEBI:16526"/>
        <dbReference type="ChEBI" id="CHEBI:59458"/>
        <dbReference type="ChEBI" id="CHEBI:61723"/>
        <dbReference type="EC" id="4.1.1.36"/>
    </reaction>
</comment>
<comment type="similarity">
    <text evidence="3 4">In the C-terminal section; belongs to the PPC synthetase family.</text>
</comment>
<dbReference type="Pfam" id="PF04127">
    <property type="entry name" value="DFP"/>
    <property type="match status" value="1"/>
</dbReference>
<dbReference type="EC" id="6.3.2.5" evidence="3"/>
<feature type="region of interest" description="Phosphopantothenoylcysteine decarboxylase" evidence="3">
    <location>
        <begin position="1"/>
        <end position="188"/>
    </location>
</feature>
<evidence type="ECO:0000259" key="6">
    <source>
        <dbReference type="Pfam" id="PF04127"/>
    </source>
</evidence>
<dbReference type="Pfam" id="PF02441">
    <property type="entry name" value="Flavoprotein"/>
    <property type="match status" value="1"/>
</dbReference>
<feature type="domain" description="DNA/pantothenate metabolism flavoprotein C-terminal" evidence="6">
    <location>
        <begin position="184"/>
        <end position="398"/>
    </location>
</feature>
<feature type="binding site" evidence="3">
    <location>
        <position position="323"/>
    </location>
    <ligand>
        <name>CTP</name>
        <dbReference type="ChEBI" id="CHEBI:37563"/>
    </ligand>
</feature>
<dbReference type="InterPro" id="IPR036551">
    <property type="entry name" value="Flavin_trans-like"/>
</dbReference>
<comment type="catalytic activity">
    <reaction evidence="3 4">
        <text>(R)-4'-phosphopantothenate + L-cysteine + CTP = N-[(R)-4-phosphopantothenoyl]-L-cysteine + CMP + diphosphate + H(+)</text>
        <dbReference type="Rhea" id="RHEA:19397"/>
        <dbReference type="ChEBI" id="CHEBI:10986"/>
        <dbReference type="ChEBI" id="CHEBI:15378"/>
        <dbReference type="ChEBI" id="CHEBI:33019"/>
        <dbReference type="ChEBI" id="CHEBI:35235"/>
        <dbReference type="ChEBI" id="CHEBI:37563"/>
        <dbReference type="ChEBI" id="CHEBI:59458"/>
        <dbReference type="ChEBI" id="CHEBI:60377"/>
        <dbReference type="EC" id="6.3.2.5"/>
    </reaction>
</comment>
<feature type="region of interest" description="Phosphopantothenate--cysteine ligase" evidence="3">
    <location>
        <begin position="189"/>
        <end position="404"/>
    </location>
</feature>
<dbReference type="InterPro" id="IPR007085">
    <property type="entry name" value="DNA/pantothenate-metab_flavo_C"/>
</dbReference>
<dbReference type="Proteomes" id="UP001235966">
    <property type="component" value="Unassembled WGS sequence"/>
</dbReference>
<feature type="binding site" evidence="3">
    <location>
        <position position="279"/>
    </location>
    <ligand>
        <name>CTP</name>
        <dbReference type="ChEBI" id="CHEBI:37563"/>
    </ligand>
</feature>
<dbReference type="EMBL" id="JAUSQW010000001">
    <property type="protein sequence ID" value="MDP9800029.1"/>
    <property type="molecule type" value="Genomic_DNA"/>
</dbReference>
<feature type="binding site" evidence="3">
    <location>
        <position position="341"/>
    </location>
    <ligand>
        <name>CTP</name>
        <dbReference type="ChEBI" id="CHEBI:37563"/>
    </ligand>
</feature>
<proteinExistence type="inferred from homology"/>
<evidence type="ECO:0000256" key="2">
    <source>
        <dbReference type="ARBA" id="ARBA00023239"/>
    </source>
</evidence>
<comment type="cofactor">
    <cofactor evidence="3">
        <name>Mg(2+)</name>
        <dbReference type="ChEBI" id="CHEBI:18420"/>
    </cofactor>
</comment>
<keyword evidence="3 4" id="KW-0285">Flavoprotein</keyword>
<dbReference type="SUPFAM" id="SSF52507">
    <property type="entry name" value="Homo-oligomeric flavin-containing Cys decarboxylases, HFCD"/>
    <property type="match status" value="1"/>
</dbReference>
<dbReference type="GO" id="GO:0004633">
    <property type="term" value="F:phosphopantothenoylcysteine decarboxylase activity"/>
    <property type="evidence" value="ECO:0007669"/>
    <property type="project" value="UniProtKB-EC"/>
</dbReference>
<organism evidence="7 8">
    <name type="scientific">Arcanobacterium wilhelmae</name>
    <dbReference type="NCBI Taxonomy" id="1803177"/>
    <lineage>
        <taxon>Bacteria</taxon>
        <taxon>Bacillati</taxon>
        <taxon>Actinomycetota</taxon>
        <taxon>Actinomycetes</taxon>
        <taxon>Actinomycetales</taxon>
        <taxon>Actinomycetaceae</taxon>
        <taxon>Arcanobacterium</taxon>
    </lineage>
</organism>
<evidence type="ECO:0000259" key="5">
    <source>
        <dbReference type="Pfam" id="PF02441"/>
    </source>
</evidence>
<dbReference type="InterPro" id="IPR003382">
    <property type="entry name" value="Flavoprotein"/>
</dbReference>
<protein>
    <recommendedName>
        <fullName evidence="3">Coenzyme A biosynthesis bifunctional protein CoaBC</fullName>
    </recommendedName>
    <alternativeName>
        <fullName evidence="3">DNA/pantothenate metabolism flavoprotein</fullName>
    </alternativeName>
    <alternativeName>
        <fullName evidence="3">Phosphopantothenoylcysteine synthetase/decarboxylase</fullName>
        <shortName evidence="3">PPCS-PPCDC</shortName>
    </alternativeName>
    <domain>
        <recommendedName>
            <fullName evidence="3">Phosphopantothenoylcysteine decarboxylase</fullName>
            <shortName evidence="3">PPC decarboxylase</shortName>
            <shortName evidence="3">PPC-DC</shortName>
            <ecNumber evidence="3">4.1.1.36</ecNumber>
        </recommendedName>
        <alternativeName>
            <fullName evidence="3">CoaC</fullName>
        </alternativeName>
    </domain>
    <domain>
        <recommendedName>
            <fullName evidence="3">Phosphopantothenate--cysteine ligase</fullName>
            <ecNumber evidence="3">6.3.2.5</ecNumber>
        </recommendedName>
        <alternativeName>
            <fullName evidence="3">CoaB</fullName>
        </alternativeName>
        <alternativeName>
            <fullName evidence="3">Phosphopantothenoylcysteine synthetase</fullName>
            <shortName evidence="3">PPC synthetase</shortName>
            <shortName evidence="3">PPC-S</shortName>
        </alternativeName>
    </domain>
</protein>
<reference evidence="7 8" key="1">
    <citation type="submission" date="2023-07" db="EMBL/GenBank/DDBJ databases">
        <title>Sequencing the genomes of 1000 actinobacteria strains.</title>
        <authorList>
            <person name="Klenk H.-P."/>
        </authorList>
    </citation>
    <scope>NUCLEOTIDE SEQUENCE [LARGE SCALE GENOMIC DNA]</scope>
    <source>
        <strain evidence="7 8">DSM 102162</strain>
    </source>
</reference>
<dbReference type="RefSeq" id="WP_341276044.1">
    <property type="nucleotide sequence ID" value="NZ_CP121247.1"/>
</dbReference>
<keyword evidence="3" id="KW-0511">Multifunctional enzyme</keyword>
<feature type="domain" description="Flavoprotein" evidence="5">
    <location>
        <begin position="2"/>
        <end position="165"/>
    </location>
</feature>
<keyword evidence="3 4" id="KW-0288">FMN</keyword>
<comment type="similarity">
    <text evidence="3 4">In the N-terminal section; belongs to the HFCD (homo-oligomeric flavin containing Cys decarboxylase) superfamily.</text>
</comment>
<evidence type="ECO:0000313" key="7">
    <source>
        <dbReference type="EMBL" id="MDP9800029.1"/>
    </source>
</evidence>
<evidence type="ECO:0000256" key="4">
    <source>
        <dbReference type="RuleBase" id="RU364078"/>
    </source>
</evidence>
<accession>A0ABT9N8J8</accession>
<feature type="binding site" evidence="3">
    <location>
        <position position="288"/>
    </location>
    <ligand>
        <name>CTP</name>
        <dbReference type="ChEBI" id="CHEBI:37563"/>
    </ligand>
</feature>
<comment type="function">
    <text evidence="3">Catalyzes two sequential steps in the biosynthesis of coenzyme A. In the first step cysteine is conjugated to 4'-phosphopantothenate to form 4-phosphopantothenoylcysteine. In the second step the latter compound is decarboxylated to form 4'-phosphopantotheine.</text>
</comment>
<feature type="binding site" evidence="3">
    <location>
        <position position="345"/>
    </location>
    <ligand>
        <name>CTP</name>
        <dbReference type="ChEBI" id="CHEBI:37563"/>
    </ligand>
</feature>
<dbReference type="PANTHER" id="PTHR14359">
    <property type="entry name" value="HOMO-OLIGOMERIC FLAVIN CONTAINING CYS DECARBOXYLASE FAMILY"/>
    <property type="match status" value="1"/>
</dbReference>
<name>A0ABT9N8J8_9ACTO</name>
<dbReference type="HAMAP" id="MF_02225">
    <property type="entry name" value="CoaBC"/>
    <property type="match status" value="1"/>
</dbReference>
<comment type="function">
    <text evidence="4">Catalyzes two steps in the biosynthesis of coenzyme A. In the first step cysteine is conjugated to 4'-phosphopantothenate to form 4-phosphopantothenoylcysteine, in the latter compound is decarboxylated to form 4'-phosphopantotheine.</text>
</comment>
<dbReference type="Gene3D" id="3.40.50.10300">
    <property type="entry name" value="CoaB-like"/>
    <property type="match status" value="1"/>
</dbReference>
<dbReference type="EC" id="4.1.1.36" evidence="3"/>
<feature type="binding site" evidence="3">
    <location>
        <begin position="303"/>
        <end position="306"/>
    </location>
    <ligand>
        <name>CTP</name>
        <dbReference type="ChEBI" id="CHEBI:37563"/>
    </ligand>
</feature>
<keyword evidence="2 3" id="KW-0456">Lyase</keyword>
<gene>
    <name evidence="3" type="primary">coaBC</name>
    <name evidence="7" type="ORF">J2S49_000105</name>
</gene>
<evidence type="ECO:0000256" key="3">
    <source>
        <dbReference type="HAMAP-Rule" id="MF_02225"/>
    </source>
</evidence>
<keyword evidence="3" id="KW-0479">Metal-binding</keyword>
<comment type="caution">
    <text evidence="3">Lacks conserved residue(s) required for the propagation of feature annotation.</text>
</comment>
<comment type="caution">
    <text evidence="7">The sequence shown here is derived from an EMBL/GenBank/DDBJ whole genome shotgun (WGS) entry which is preliminary data.</text>
</comment>
<dbReference type="GO" id="GO:0004632">
    <property type="term" value="F:phosphopantothenate--cysteine ligase activity"/>
    <property type="evidence" value="ECO:0007669"/>
    <property type="project" value="UniProtKB-EC"/>
</dbReference>
<dbReference type="InterPro" id="IPR035929">
    <property type="entry name" value="CoaB-like_sf"/>
</dbReference>
<comment type="pathway">
    <text evidence="3 4">Cofactor biosynthesis; coenzyme A biosynthesis; CoA from (R)-pantothenate: step 3/5.</text>
</comment>
<evidence type="ECO:0000256" key="1">
    <source>
        <dbReference type="ARBA" id="ARBA00022793"/>
    </source>
</evidence>
<comment type="cofactor">
    <cofactor evidence="3">
        <name>FMN</name>
        <dbReference type="ChEBI" id="CHEBI:58210"/>
    </cofactor>
    <text evidence="3">Binds 1 FMN per subunit.</text>
</comment>
<keyword evidence="3 4" id="KW-0436">Ligase</keyword>
<evidence type="ECO:0000313" key="8">
    <source>
        <dbReference type="Proteomes" id="UP001235966"/>
    </source>
</evidence>